<evidence type="ECO:0000256" key="1">
    <source>
        <dbReference type="ARBA" id="ARBA00004141"/>
    </source>
</evidence>
<evidence type="ECO:0000256" key="5">
    <source>
        <dbReference type="ARBA" id="ARBA00023136"/>
    </source>
</evidence>
<keyword evidence="3 6" id="KW-0812">Transmembrane</keyword>
<keyword evidence="2 6" id="KW-0813">Transport</keyword>
<protein>
    <recommendedName>
        <fullName evidence="6">Amino acid transporter</fullName>
    </recommendedName>
</protein>
<evidence type="ECO:0000256" key="7">
    <source>
        <dbReference type="SAM" id="MobiDB-lite"/>
    </source>
</evidence>
<dbReference type="GO" id="GO:0015501">
    <property type="term" value="F:glutamate:sodium symporter activity"/>
    <property type="evidence" value="ECO:0007669"/>
    <property type="project" value="TreeGrafter"/>
</dbReference>
<dbReference type="EMBL" id="KQ964263">
    <property type="protein sequence ID" value="KXJ87284.1"/>
    <property type="molecule type" value="Genomic_DNA"/>
</dbReference>
<dbReference type="PANTHER" id="PTHR11958">
    <property type="entry name" value="SODIUM/DICARBOXYLATE SYMPORTER-RELATED"/>
    <property type="match status" value="1"/>
</dbReference>
<dbReference type="GO" id="GO:0005313">
    <property type="term" value="F:L-glutamate transmembrane transporter activity"/>
    <property type="evidence" value="ECO:0007669"/>
    <property type="project" value="TreeGrafter"/>
</dbReference>
<dbReference type="Proteomes" id="UP000070501">
    <property type="component" value="Unassembled WGS sequence"/>
</dbReference>
<proteinExistence type="inferred from homology"/>
<feature type="transmembrane region" description="Helical" evidence="6">
    <location>
        <begin position="49"/>
        <end position="67"/>
    </location>
</feature>
<keyword evidence="9" id="KW-1185">Reference proteome</keyword>
<evidence type="ECO:0000256" key="6">
    <source>
        <dbReference type="RuleBase" id="RU361216"/>
    </source>
</evidence>
<keyword evidence="6" id="KW-0769">Symport</keyword>
<dbReference type="OrthoDB" id="5877963at2759"/>
<evidence type="ECO:0000256" key="4">
    <source>
        <dbReference type="ARBA" id="ARBA00022989"/>
    </source>
</evidence>
<dbReference type="SUPFAM" id="SSF118215">
    <property type="entry name" value="Proton glutamate symport protein"/>
    <property type="match status" value="1"/>
</dbReference>
<feature type="transmembrane region" description="Helical" evidence="6">
    <location>
        <begin position="381"/>
        <end position="398"/>
    </location>
</feature>
<feature type="region of interest" description="Disordered" evidence="7">
    <location>
        <begin position="456"/>
        <end position="525"/>
    </location>
</feature>
<keyword evidence="4 6" id="KW-1133">Transmembrane helix</keyword>
<dbReference type="InterPro" id="IPR036458">
    <property type="entry name" value="Na:dicarbo_symporter_sf"/>
</dbReference>
<feature type="compositionally biased region" description="Basic and acidic residues" evidence="7">
    <location>
        <begin position="515"/>
        <end position="525"/>
    </location>
</feature>
<dbReference type="InterPro" id="IPR001991">
    <property type="entry name" value="Na-dicarboxylate_symporter"/>
</dbReference>
<sequence length="525" mass="56911">MQEYYEPKTAHVAGSEESRGHSASPTRAAETMPVETKEPWWRSVTKPGSTWQIIIAAVLAIAIGMAVTSTVDKVPKAAIDMVGVWGDLWLRALKAVVLPLIITSMIIAMQRLKEVTGRGNTLGLWTVGWYVMTTILAVVISTILTGLIWARQFQPVRMEDQQATEAQLEEIESKEKRTITESIVELLRSFITDNFVKAMANMELLAVLVVAVLIGALLKPGSSILRAVHEIEEIVTKVITFLIYLAPIGVFFLILPNLFKLNIAEMGENLGYLIAGTLTNMFIHLFIALPILYFAFVRKNPYTHWLKCSPAWITAWGTASSAATMPVTMRVALERGCPRTVAKFAIPMGTLINMDGTAIYFPVVVTFLASTQGRQISPVDYIIVVLLSTVAAIGTTPIPSSSLVLTVMIAESIGLEITGMFAVVIAIDWFLDRFRTALNVSGDLFAVPIITKMTGIKDHDDGSSSEDETVTEGSRGAAGQTTVVGPASPGVAAGGQAPVAAGENPSWIPQSPAEQPRRMANDERV</sequence>
<feature type="transmembrane region" description="Helical" evidence="6">
    <location>
        <begin position="88"/>
        <end position="109"/>
    </location>
</feature>
<feature type="compositionally biased region" description="Basic and acidic residues" evidence="7">
    <location>
        <begin position="1"/>
        <end position="20"/>
    </location>
</feature>
<comment type="subcellular location">
    <subcellularLocation>
        <location evidence="1 6">Membrane</location>
        <topology evidence="1 6">Multi-pass membrane protein</topology>
    </subcellularLocation>
</comment>
<evidence type="ECO:0000313" key="9">
    <source>
        <dbReference type="Proteomes" id="UP000070501"/>
    </source>
</evidence>
<evidence type="ECO:0000256" key="2">
    <source>
        <dbReference type="ARBA" id="ARBA00022448"/>
    </source>
</evidence>
<evidence type="ECO:0000313" key="8">
    <source>
        <dbReference type="EMBL" id="KXJ87284.1"/>
    </source>
</evidence>
<dbReference type="STRING" id="196109.A0A136IQU4"/>
<feature type="transmembrane region" description="Helical" evidence="6">
    <location>
        <begin position="129"/>
        <end position="150"/>
    </location>
</feature>
<feature type="region of interest" description="Disordered" evidence="7">
    <location>
        <begin position="1"/>
        <end position="35"/>
    </location>
</feature>
<reference evidence="9" key="1">
    <citation type="submission" date="2016-02" db="EMBL/GenBank/DDBJ databases">
        <title>Draft genome sequence of Microdochium bolleyi, a fungal endophyte of beachgrass.</title>
        <authorList>
            <consortium name="DOE Joint Genome Institute"/>
            <person name="David A.S."/>
            <person name="May G."/>
            <person name="Haridas S."/>
            <person name="Lim J."/>
            <person name="Wang M."/>
            <person name="Labutti K."/>
            <person name="Lipzen A."/>
            <person name="Barry K."/>
            <person name="Grigoriev I.V."/>
        </authorList>
    </citation>
    <scope>NUCLEOTIDE SEQUENCE [LARGE SCALE GENOMIC DNA]</scope>
    <source>
        <strain evidence="9">J235TASD1</strain>
    </source>
</reference>
<feature type="transmembrane region" description="Helical" evidence="6">
    <location>
        <begin position="238"/>
        <end position="259"/>
    </location>
</feature>
<feature type="transmembrane region" description="Helical" evidence="6">
    <location>
        <begin position="404"/>
        <end position="431"/>
    </location>
</feature>
<dbReference type="GO" id="GO:0005886">
    <property type="term" value="C:plasma membrane"/>
    <property type="evidence" value="ECO:0007669"/>
    <property type="project" value="TreeGrafter"/>
</dbReference>
<dbReference type="InParanoid" id="A0A136IQU4"/>
<feature type="transmembrane region" description="Helical" evidence="6">
    <location>
        <begin position="344"/>
        <end position="369"/>
    </location>
</feature>
<dbReference type="Gene3D" id="1.10.3860.10">
    <property type="entry name" value="Sodium:dicarboxylate symporter"/>
    <property type="match status" value="1"/>
</dbReference>
<keyword evidence="5 6" id="KW-0472">Membrane</keyword>
<feature type="transmembrane region" description="Helical" evidence="6">
    <location>
        <begin position="271"/>
        <end position="296"/>
    </location>
</feature>
<dbReference type="AlphaFoldDB" id="A0A136IQU4"/>
<feature type="transmembrane region" description="Helical" evidence="6">
    <location>
        <begin position="198"/>
        <end position="218"/>
    </location>
</feature>
<accession>A0A136IQU4</accession>
<organism evidence="8 9">
    <name type="scientific">Microdochium bolleyi</name>
    <dbReference type="NCBI Taxonomy" id="196109"/>
    <lineage>
        <taxon>Eukaryota</taxon>
        <taxon>Fungi</taxon>
        <taxon>Dikarya</taxon>
        <taxon>Ascomycota</taxon>
        <taxon>Pezizomycotina</taxon>
        <taxon>Sordariomycetes</taxon>
        <taxon>Xylariomycetidae</taxon>
        <taxon>Xylariales</taxon>
        <taxon>Microdochiaceae</taxon>
        <taxon>Microdochium</taxon>
    </lineage>
</organism>
<dbReference type="PANTHER" id="PTHR11958:SF63">
    <property type="entry name" value="AMINO ACID TRANSPORTER"/>
    <property type="match status" value="1"/>
</dbReference>
<comment type="similarity">
    <text evidence="6">Belongs to the dicarboxylate/amino acid:cation symporter (DAACS) (TC 2.A.23) family.</text>
</comment>
<gene>
    <name evidence="8" type="ORF">Micbo1qcDRAFT_216311</name>
</gene>
<dbReference type="InterPro" id="IPR050746">
    <property type="entry name" value="DAACS"/>
</dbReference>
<dbReference type="PRINTS" id="PR00173">
    <property type="entry name" value="EDTRNSPORT"/>
</dbReference>
<feature type="compositionally biased region" description="Low complexity" evidence="7">
    <location>
        <begin position="483"/>
        <end position="502"/>
    </location>
</feature>
<dbReference type="GO" id="GO:0015175">
    <property type="term" value="F:neutral L-amino acid transmembrane transporter activity"/>
    <property type="evidence" value="ECO:0007669"/>
    <property type="project" value="TreeGrafter"/>
</dbReference>
<name>A0A136IQU4_9PEZI</name>
<evidence type="ECO:0000256" key="3">
    <source>
        <dbReference type="ARBA" id="ARBA00022692"/>
    </source>
</evidence>
<dbReference type="Pfam" id="PF00375">
    <property type="entry name" value="SDF"/>
    <property type="match status" value="1"/>
</dbReference>